<comment type="caution">
    <text evidence="2">The sequence shown here is derived from an EMBL/GenBank/DDBJ whole genome shotgun (WGS) entry which is preliminary data.</text>
</comment>
<evidence type="ECO:0000313" key="3">
    <source>
        <dbReference type="Proteomes" id="UP001610563"/>
    </source>
</evidence>
<evidence type="ECO:0000256" key="1">
    <source>
        <dbReference type="SAM" id="SignalP"/>
    </source>
</evidence>
<organism evidence="2 3">
    <name type="scientific">Aspergillus keveii</name>
    <dbReference type="NCBI Taxonomy" id="714993"/>
    <lineage>
        <taxon>Eukaryota</taxon>
        <taxon>Fungi</taxon>
        <taxon>Dikarya</taxon>
        <taxon>Ascomycota</taxon>
        <taxon>Pezizomycotina</taxon>
        <taxon>Eurotiomycetes</taxon>
        <taxon>Eurotiomycetidae</taxon>
        <taxon>Eurotiales</taxon>
        <taxon>Aspergillaceae</taxon>
        <taxon>Aspergillus</taxon>
        <taxon>Aspergillus subgen. Nidulantes</taxon>
    </lineage>
</organism>
<accession>A0ABR4G8X2</accession>
<evidence type="ECO:0000313" key="2">
    <source>
        <dbReference type="EMBL" id="KAL2795472.1"/>
    </source>
</evidence>
<sequence>MGLTPIIRILVLVLSVTQATSYIDDHSQNTYSTNGIILWTDPDCKGIIASTIFDDSTLGENVSNPCIARSFRLRRPLYDQEQLDISILGNSNSWNQQSDEELGDDLSCTSFIQSYFPINGSGGCYNTPPFTCHRLWINNGLLSNIKGPVVPSSSFASSSPFPLITPSSCHKTASTSLDTPKSPTIAQVPPTPLTRELSSQQHSSQVHTVRVSGNSTTPFSPMYLEKTNVGDIIKFHSKTPFRLMKSTSVSHCQPGPIGSDKSYYNITDSKPVWFYNCPVADENCDCDQDKHFALNSVDLLKPVTDIVSRIFGALSTTTVPTSTNNDVMVTVTVTVHTTMPPSIDDV</sequence>
<keyword evidence="3" id="KW-1185">Reference proteome</keyword>
<feature type="chain" id="PRO_5047208449" evidence="1">
    <location>
        <begin position="22"/>
        <end position="346"/>
    </location>
</feature>
<dbReference type="EMBL" id="JBFTWV010000034">
    <property type="protein sequence ID" value="KAL2795472.1"/>
    <property type="molecule type" value="Genomic_DNA"/>
</dbReference>
<keyword evidence="1" id="KW-0732">Signal</keyword>
<name>A0ABR4G8X2_9EURO</name>
<protein>
    <submittedName>
        <fullName evidence="2">Uncharacterized protein</fullName>
    </submittedName>
</protein>
<feature type="signal peptide" evidence="1">
    <location>
        <begin position="1"/>
        <end position="21"/>
    </location>
</feature>
<gene>
    <name evidence="2" type="ORF">BJX66DRAFT_324575</name>
</gene>
<proteinExistence type="predicted"/>
<dbReference type="Proteomes" id="UP001610563">
    <property type="component" value="Unassembled WGS sequence"/>
</dbReference>
<reference evidence="2 3" key="1">
    <citation type="submission" date="2024-07" db="EMBL/GenBank/DDBJ databases">
        <title>Section-level genome sequencing and comparative genomics of Aspergillus sections Usti and Cavernicolus.</title>
        <authorList>
            <consortium name="Lawrence Berkeley National Laboratory"/>
            <person name="Nybo J.L."/>
            <person name="Vesth T.C."/>
            <person name="Theobald S."/>
            <person name="Frisvad J.C."/>
            <person name="Larsen T.O."/>
            <person name="Kjaerboelling I."/>
            <person name="Rothschild-Mancinelli K."/>
            <person name="Lyhne E.K."/>
            <person name="Kogle M.E."/>
            <person name="Barry K."/>
            <person name="Clum A."/>
            <person name="Na H."/>
            <person name="Ledsgaard L."/>
            <person name="Lin J."/>
            <person name="Lipzen A."/>
            <person name="Kuo A."/>
            <person name="Riley R."/>
            <person name="Mondo S."/>
            <person name="Labutti K."/>
            <person name="Haridas S."/>
            <person name="Pangalinan J."/>
            <person name="Salamov A.A."/>
            <person name="Simmons B.A."/>
            <person name="Magnuson J.K."/>
            <person name="Chen J."/>
            <person name="Drula E."/>
            <person name="Henrissat B."/>
            <person name="Wiebenga A."/>
            <person name="Lubbers R.J."/>
            <person name="Gomes A.C."/>
            <person name="Makela M.R."/>
            <person name="Stajich J."/>
            <person name="Grigoriev I.V."/>
            <person name="Mortensen U.H."/>
            <person name="De Vries R.P."/>
            <person name="Baker S.E."/>
            <person name="Andersen M.R."/>
        </authorList>
    </citation>
    <scope>NUCLEOTIDE SEQUENCE [LARGE SCALE GENOMIC DNA]</scope>
    <source>
        <strain evidence="2 3">CBS 209.92</strain>
    </source>
</reference>